<dbReference type="PROSITE" id="PS50075">
    <property type="entry name" value="CARRIER"/>
    <property type="match status" value="1"/>
</dbReference>
<proteinExistence type="predicted"/>
<evidence type="ECO:0000259" key="3">
    <source>
        <dbReference type="PROSITE" id="PS50075"/>
    </source>
</evidence>
<evidence type="ECO:0000256" key="1">
    <source>
        <dbReference type="ARBA" id="ARBA00022450"/>
    </source>
</evidence>
<name>A0A097CS01_9ACTN</name>
<dbReference type="InterPro" id="IPR009081">
    <property type="entry name" value="PP-bd_ACP"/>
</dbReference>
<dbReference type="PROSITE" id="PS00012">
    <property type="entry name" value="PHOSPHOPANTETHEINE"/>
    <property type="match status" value="1"/>
</dbReference>
<accession>A0A097CS01</accession>
<dbReference type="Pfam" id="PF00550">
    <property type="entry name" value="PP-binding"/>
    <property type="match status" value="1"/>
</dbReference>
<evidence type="ECO:0000313" key="4">
    <source>
        <dbReference type="EMBL" id="AIS85452.1"/>
    </source>
</evidence>
<dbReference type="AlphaFoldDB" id="A0A097CS01"/>
<evidence type="ECO:0000256" key="2">
    <source>
        <dbReference type="ARBA" id="ARBA00022553"/>
    </source>
</evidence>
<keyword evidence="2" id="KW-0597">Phosphoprotein</keyword>
<sequence>MNNDPAELSARIGRVMGEVLVREPLGADEDFFKSGGDSLRAVEMLQRLARLDGWADRLGTPETQARLLEEVFEVATPRALAAAAYASAS</sequence>
<dbReference type="EMBL" id="KF826648">
    <property type="protein sequence ID" value="AIS85452.1"/>
    <property type="molecule type" value="Genomic_DNA"/>
</dbReference>
<gene>
    <name evidence="4" type="ORF">VASRM7_214</name>
</gene>
<dbReference type="InterPro" id="IPR006162">
    <property type="entry name" value="Ppantetheine_attach_site"/>
</dbReference>
<protein>
    <recommendedName>
        <fullName evidence="3">Carrier domain-containing protein</fullName>
    </recommendedName>
</protein>
<organism evidence="4">
    <name type="scientific">Verrucosispora sp. MS100047</name>
    <dbReference type="NCBI Taxonomy" id="1410949"/>
    <lineage>
        <taxon>Bacteria</taxon>
        <taxon>Bacillati</taxon>
        <taxon>Actinomycetota</taxon>
        <taxon>Actinomycetes</taxon>
        <taxon>Micromonosporales</taxon>
        <taxon>Micromonosporaceae</taxon>
        <taxon>Micromonospora</taxon>
    </lineage>
</organism>
<dbReference type="Gene3D" id="1.10.1200.10">
    <property type="entry name" value="ACP-like"/>
    <property type="match status" value="1"/>
</dbReference>
<feature type="domain" description="Carrier" evidence="3">
    <location>
        <begin position="3"/>
        <end position="88"/>
    </location>
</feature>
<keyword evidence="1" id="KW-0596">Phosphopantetheine</keyword>
<dbReference type="InterPro" id="IPR036736">
    <property type="entry name" value="ACP-like_sf"/>
</dbReference>
<dbReference type="SUPFAM" id="SSF47336">
    <property type="entry name" value="ACP-like"/>
    <property type="match status" value="1"/>
</dbReference>
<reference evidence="4" key="1">
    <citation type="journal article" date="2016" name="Appl. Microbiol. Biotechnol.">
        <title>Anti-MRSA and anti-TB metabolites from marine-derived Verrucosispora sp. MS100047.</title>
        <authorList>
            <person name="Huang P."/>
            <person name="Xie F."/>
            <person name="Ren B."/>
            <person name="Wang Q."/>
            <person name="Wang J."/>
            <person name="Wang Q."/>
            <person name="Abdel-Mageed W.M."/>
            <person name="Liu M."/>
            <person name="Han J."/>
            <person name="Oyeleye A."/>
            <person name="Shen J."/>
            <person name="Song F."/>
            <person name="Dai H."/>
            <person name="Liu X."/>
            <person name="Zhang L."/>
        </authorList>
    </citation>
    <scope>NUCLEOTIDE SEQUENCE</scope>
    <source>
        <strain evidence="4">MS100047</strain>
    </source>
</reference>